<sequence>MMKRDFRIAYSLLGSLCLVLAAALFAACKNPKTQPLREATLTVSLLLPDGSPAAELPVLLFDETGALDQDPFAAPLATLTTDKNGTVTYTLEVGRWFASRAQRELTFAVRTGEPGNYRLWSVTRSVRPGDALALELRLTADPSVPSEPSEPAAPSDPADPTSPTDLAEGGGADSGQPAEETETEEPVEEAAPEQPTPPDENPSEPATPEEKPETPGQPAEALLTGITLRQQPTKTTYNLGEPLDLTGLAVNGLYSDGSQRPLALDAVWVEGFTSAAAADALTLTVTYEGHQATFTVRVTPLRIEQGTLTEIQPVGGGELVLPEGITAVADRAAMFCDATHIVLPEGLRSIGEMAFYGAALTEVVLPSTLQSIGQEAFYRCTSLRRADLSRTTLTTLPPRLFANTGLEEVVWPATLTEIGRQAFLDTSRLTTLILPASLQTLALEAFRESAIQSITLPNTIRTVESRAFYLCSSLREVLTTGAVPAAPQGTLEGSCFVHCPALETLTLPEGLTTLGSNLLSGNTRVEAVHIPSAVTRIAFGAFDNTAIREVTVAAVTPPSVETVVGQWYGFPSGVAVIRVPAGSAEAYRTAEGWSALAGVIE</sequence>
<reference evidence="4" key="2">
    <citation type="submission" date="2021-04" db="EMBL/GenBank/DDBJ databases">
        <authorList>
            <person name="Gilroy R."/>
        </authorList>
    </citation>
    <scope>NUCLEOTIDE SEQUENCE</scope>
    <source>
        <strain evidence="4">ChiBcec15-1070</strain>
    </source>
</reference>
<dbReference type="Proteomes" id="UP000823926">
    <property type="component" value="Unassembled WGS sequence"/>
</dbReference>
<evidence type="ECO:0000256" key="1">
    <source>
        <dbReference type="SAM" id="MobiDB-lite"/>
    </source>
</evidence>
<feature type="region of interest" description="Disordered" evidence="1">
    <location>
        <begin position="141"/>
        <end position="218"/>
    </location>
</feature>
<evidence type="ECO:0000256" key="2">
    <source>
        <dbReference type="SAM" id="SignalP"/>
    </source>
</evidence>
<feature type="domain" description="Ig-like" evidence="3">
    <location>
        <begin position="231"/>
        <end position="298"/>
    </location>
</feature>
<evidence type="ECO:0000259" key="3">
    <source>
        <dbReference type="Pfam" id="PF07523"/>
    </source>
</evidence>
<proteinExistence type="predicted"/>
<feature type="compositionally biased region" description="Acidic residues" evidence="1">
    <location>
        <begin position="179"/>
        <end position="191"/>
    </location>
</feature>
<dbReference type="InterPro" id="IPR032675">
    <property type="entry name" value="LRR_dom_sf"/>
</dbReference>
<dbReference type="Pfam" id="PF13306">
    <property type="entry name" value="LRR_5"/>
    <property type="match status" value="2"/>
</dbReference>
<feature type="chain" id="PRO_5039081489" evidence="2">
    <location>
        <begin position="27"/>
        <end position="601"/>
    </location>
</feature>
<dbReference type="InterPro" id="IPR026906">
    <property type="entry name" value="LRR_5"/>
</dbReference>
<dbReference type="Gene3D" id="2.60.40.3630">
    <property type="match status" value="1"/>
</dbReference>
<feature type="signal peptide" evidence="2">
    <location>
        <begin position="1"/>
        <end position="26"/>
    </location>
</feature>
<dbReference type="InterPro" id="IPR053139">
    <property type="entry name" value="Surface_bspA-like"/>
</dbReference>
<protein>
    <submittedName>
        <fullName evidence="4">Leucine-rich repeat protein</fullName>
    </submittedName>
</protein>
<dbReference type="PANTHER" id="PTHR45661:SF3">
    <property type="entry name" value="IG-LIKE DOMAIN-CONTAINING PROTEIN"/>
    <property type="match status" value="1"/>
</dbReference>
<dbReference type="PANTHER" id="PTHR45661">
    <property type="entry name" value="SURFACE ANTIGEN"/>
    <property type="match status" value="1"/>
</dbReference>
<keyword evidence="2" id="KW-0732">Signal</keyword>
<dbReference type="SUPFAM" id="SSF52058">
    <property type="entry name" value="L domain-like"/>
    <property type="match status" value="1"/>
</dbReference>
<dbReference type="Gene3D" id="3.80.10.10">
    <property type="entry name" value="Ribonuclease Inhibitor"/>
    <property type="match status" value="1"/>
</dbReference>
<reference evidence="4" key="1">
    <citation type="journal article" date="2021" name="PeerJ">
        <title>Extensive microbial diversity within the chicken gut microbiome revealed by metagenomics and culture.</title>
        <authorList>
            <person name="Gilroy R."/>
            <person name="Ravi A."/>
            <person name="Getino M."/>
            <person name="Pursley I."/>
            <person name="Horton D.L."/>
            <person name="Alikhan N.F."/>
            <person name="Baker D."/>
            <person name="Gharbi K."/>
            <person name="Hall N."/>
            <person name="Watson M."/>
            <person name="Adriaenssens E.M."/>
            <person name="Foster-Nyarko E."/>
            <person name="Jarju S."/>
            <person name="Secka A."/>
            <person name="Antonio M."/>
            <person name="Oren A."/>
            <person name="Chaudhuri R.R."/>
            <person name="La Ragione R."/>
            <person name="Hildebrand F."/>
            <person name="Pallen M.J."/>
        </authorList>
    </citation>
    <scope>NUCLEOTIDE SEQUENCE</scope>
    <source>
        <strain evidence="4">ChiBcec15-1070</strain>
    </source>
</reference>
<evidence type="ECO:0000313" key="5">
    <source>
        <dbReference type="Proteomes" id="UP000823926"/>
    </source>
</evidence>
<dbReference type="Pfam" id="PF07523">
    <property type="entry name" value="Big_3"/>
    <property type="match status" value="1"/>
</dbReference>
<accession>A0A9D1QF14</accession>
<dbReference type="AlphaFoldDB" id="A0A9D1QF14"/>
<organism evidence="4 5">
    <name type="scientific">Candidatus Rikenella faecigallinarum</name>
    <dbReference type="NCBI Taxonomy" id="2838745"/>
    <lineage>
        <taxon>Bacteria</taxon>
        <taxon>Pseudomonadati</taxon>
        <taxon>Bacteroidota</taxon>
        <taxon>Bacteroidia</taxon>
        <taxon>Bacteroidales</taxon>
        <taxon>Rikenellaceae</taxon>
        <taxon>Rikenella</taxon>
    </lineage>
</organism>
<dbReference type="EMBL" id="DXHL01000023">
    <property type="protein sequence ID" value="HIW10856.1"/>
    <property type="molecule type" value="Genomic_DNA"/>
</dbReference>
<feature type="compositionally biased region" description="Low complexity" evidence="1">
    <location>
        <begin position="141"/>
        <end position="165"/>
    </location>
</feature>
<comment type="caution">
    <text evidence="4">The sequence shown here is derived from an EMBL/GenBank/DDBJ whole genome shotgun (WGS) entry which is preliminary data.</text>
</comment>
<dbReference type="PROSITE" id="PS51257">
    <property type="entry name" value="PROKAR_LIPOPROTEIN"/>
    <property type="match status" value="1"/>
</dbReference>
<name>A0A9D1QF14_9BACT</name>
<dbReference type="InterPro" id="IPR022038">
    <property type="entry name" value="Ig-like_bact"/>
</dbReference>
<evidence type="ECO:0000313" key="4">
    <source>
        <dbReference type="EMBL" id="HIW10856.1"/>
    </source>
</evidence>
<gene>
    <name evidence="4" type="ORF">H9888_05060</name>
</gene>